<accession>A0ABR3JKL2</accession>
<comment type="caution">
    <text evidence="2">The sequence shown here is derived from an EMBL/GenBank/DDBJ whole genome shotgun (WGS) entry which is preliminary data.</text>
</comment>
<feature type="region of interest" description="Disordered" evidence="1">
    <location>
        <begin position="30"/>
        <end position="52"/>
    </location>
</feature>
<name>A0ABR3JKL2_9AGAR</name>
<dbReference type="EMBL" id="JASNQZ010000006">
    <property type="protein sequence ID" value="KAL0955676.1"/>
    <property type="molecule type" value="Genomic_DNA"/>
</dbReference>
<protein>
    <submittedName>
        <fullName evidence="2">Uncharacterized protein</fullName>
    </submittedName>
</protein>
<gene>
    <name evidence="2" type="ORF">HGRIS_001900</name>
</gene>
<sequence>MTIRTFHPMEHRDRAQKTRAMAHGELDNLDLANSGYVPEGNSRDAKQSRNEGYNEDIADEIRVLMRSALCSTEEMCTVFSGLTVLPFPISVTRTSLPLLLFGVLGGQH</sequence>
<organism evidence="2 3">
    <name type="scientific">Hohenbuehelia grisea</name>
    <dbReference type="NCBI Taxonomy" id="104357"/>
    <lineage>
        <taxon>Eukaryota</taxon>
        <taxon>Fungi</taxon>
        <taxon>Dikarya</taxon>
        <taxon>Basidiomycota</taxon>
        <taxon>Agaricomycotina</taxon>
        <taxon>Agaricomycetes</taxon>
        <taxon>Agaricomycetidae</taxon>
        <taxon>Agaricales</taxon>
        <taxon>Pleurotineae</taxon>
        <taxon>Pleurotaceae</taxon>
        <taxon>Hohenbuehelia</taxon>
    </lineage>
</organism>
<dbReference type="Proteomes" id="UP001556367">
    <property type="component" value="Unassembled WGS sequence"/>
</dbReference>
<evidence type="ECO:0000313" key="2">
    <source>
        <dbReference type="EMBL" id="KAL0955676.1"/>
    </source>
</evidence>
<proteinExistence type="predicted"/>
<reference evidence="3" key="1">
    <citation type="submission" date="2024-06" db="EMBL/GenBank/DDBJ databases">
        <title>Multi-omics analyses provide insights into the biosynthesis of the anticancer antibiotic pleurotin in Hohenbuehelia grisea.</title>
        <authorList>
            <person name="Weaver J.A."/>
            <person name="Alberti F."/>
        </authorList>
    </citation>
    <scope>NUCLEOTIDE SEQUENCE [LARGE SCALE GENOMIC DNA]</scope>
    <source>
        <strain evidence="3">T-177</strain>
    </source>
</reference>
<keyword evidence="3" id="KW-1185">Reference proteome</keyword>
<evidence type="ECO:0000256" key="1">
    <source>
        <dbReference type="SAM" id="MobiDB-lite"/>
    </source>
</evidence>
<evidence type="ECO:0000313" key="3">
    <source>
        <dbReference type="Proteomes" id="UP001556367"/>
    </source>
</evidence>